<dbReference type="AlphaFoldDB" id="A0A848P8J8"/>
<dbReference type="RefSeq" id="WP_169341689.1">
    <property type="nucleotide sequence ID" value="NZ_JABBZM010000034.1"/>
</dbReference>
<evidence type="ECO:0000313" key="1">
    <source>
        <dbReference type="EMBL" id="NMV41503.1"/>
    </source>
</evidence>
<dbReference type="InterPro" id="IPR021352">
    <property type="entry name" value="DUF2971"/>
</dbReference>
<gene>
    <name evidence="1" type="ORF">HGR00_26645</name>
</gene>
<proteinExistence type="predicted"/>
<dbReference type="EMBL" id="JABBZM010000034">
    <property type="protein sequence ID" value="NMV41503.1"/>
    <property type="molecule type" value="Genomic_DNA"/>
</dbReference>
<name>A0A848P8J8_9RALS</name>
<reference evidence="1 2" key="1">
    <citation type="submission" date="2020-04" db="EMBL/GenBank/DDBJ databases">
        <title>Ralstonia insidiosa genome sequencing and assembly.</title>
        <authorList>
            <person name="Martins R.C.R."/>
            <person name="Perdigao-Neto L.V."/>
            <person name="Levin A.S.S."/>
            <person name="Costa S.F."/>
        </authorList>
    </citation>
    <scope>NUCLEOTIDE SEQUENCE [LARGE SCALE GENOMIC DNA]</scope>
    <source>
        <strain evidence="1 2">5047</strain>
    </source>
</reference>
<dbReference type="Pfam" id="PF11185">
    <property type="entry name" value="DUF2971"/>
    <property type="match status" value="1"/>
</dbReference>
<organism evidence="1 2">
    <name type="scientific">Ralstonia insidiosa</name>
    <dbReference type="NCBI Taxonomy" id="190721"/>
    <lineage>
        <taxon>Bacteria</taxon>
        <taxon>Pseudomonadati</taxon>
        <taxon>Pseudomonadota</taxon>
        <taxon>Betaproteobacteria</taxon>
        <taxon>Burkholderiales</taxon>
        <taxon>Burkholderiaceae</taxon>
        <taxon>Ralstonia</taxon>
    </lineage>
</organism>
<comment type="caution">
    <text evidence="1">The sequence shown here is derived from an EMBL/GenBank/DDBJ whole genome shotgun (WGS) entry which is preliminary data.</text>
</comment>
<dbReference type="Proteomes" id="UP000575469">
    <property type="component" value="Unassembled WGS sequence"/>
</dbReference>
<sequence>MTQTDASNHSEQIRLFKFRRVTERLYESIENSTLWCSKPSRLNDPFDCQLDLMNSWKRAAARATGKQKEWMNAPMETMAFIHAWPIQFENVGVLSLTSEQLNPLMWSHYADEHRGVCLLYQFSPAFVEEPTSGIIGLAEVKYSADALTDWLLEHQCTSFQDFIQQLIPVYLTAKDPAWAYEKEVRLVTFAEGELKMPPRSLAQVCFGMRTPTTEIDRIMKLASEHGGCGSFCQIKRSQSHDFGITAVPL</sequence>
<protein>
    <submittedName>
        <fullName evidence="1">DUF2971 domain-containing protein</fullName>
    </submittedName>
</protein>
<accession>A0A848P8J8</accession>
<evidence type="ECO:0000313" key="2">
    <source>
        <dbReference type="Proteomes" id="UP000575469"/>
    </source>
</evidence>